<accession>A0A2N0AGX9</accession>
<reference evidence="1 2" key="1">
    <citation type="submission" date="2017-07" db="EMBL/GenBank/DDBJ databases">
        <title>Leptospira spp. isolated from tropical soils.</title>
        <authorList>
            <person name="Thibeaux R."/>
            <person name="Iraola G."/>
            <person name="Ferres I."/>
            <person name="Bierque E."/>
            <person name="Girault D."/>
            <person name="Soupe-Gilbert M.-E."/>
            <person name="Picardeau M."/>
            <person name="Goarant C."/>
        </authorList>
    </citation>
    <scope>NUCLEOTIDE SEQUENCE [LARGE SCALE GENOMIC DNA]</scope>
    <source>
        <strain evidence="1 2">FH2-B-A1</strain>
    </source>
</reference>
<keyword evidence="2" id="KW-1185">Reference proteome</keyword>
<name>A0A2N0AGX9_9LEPT</name>
<dbReference type="PROSITE" id="PS51257">
    <property type="entry name" value="PROKAR_LIPOPROTEIN"/>
    <property type="match status" value="1"/>
</dbReference>
<proteinExistence type="predicted"/>
<keyword evidence="1" id="KW-0449">Lipoprotein</keyword>
<evidence type="ECO:0000313" key="1">
    <source>
        <dbReference type="EMBL" id="PJZ83549.1"/>
    </source>
</evidence>
<sequence length="193" mass="20394">MKKSLIVCASLIAFVVSCGSNDGGRRDATTVGKNGWIFEGWACAPDAAAAKRGESPAEYCKGKEKEYDYLYMKFSARASDKAIKANSVAMKQSTCREAARLQVAGDGLKKILGEYLEQASGVSDGQSTGSVIVSESKGIIKGVGVYDCCSLNNETGICANVGEPETWEECQCVGYLRYAGGQKALEAKATAAQ</sequence>
<gene>
    <name evidence="1" type="ORF">CH364_15205</name>
</gene>
<organism evidence="1 2">
    <name type="scientific">Leptospira harrisiae</name>
    <dbReference type="NCBI Taxonomy" id="2023189"/>
    <lineage>
        <taxon>Bacteria</taxon>
        <taxon>Pseudomonadati</taxon>
        <taxon>Spirochaetota</taxon>
        <taxon>Spirochaetia</taxon>
        <taxon>Leptospirales</taxon>
        <taxon>Leptospiraceae</taxon>
        <taxon>Leptospira</taxon>
    </lineage>
</organism>
<protein>
    <submittedName>
        <fullName evidence="1">Lipoprotein LipL21</fullName>
    </submittedName>
</protein>
<comment type="caution">
    <text evidence="1">The sequence shown here is derived from an EMBL/GenBank/DDBJ whole genome shotgun (WGS) entry which is preliminary data.</text>
</comment>
<dbReference type="EMBL" id="NPDX01000005">
    <property type="protein sequence ID" value="PJZ83549.1"/>
    <property type="molecule type" value="Genomic_DNA"/>
</dbReference>
<dbReference type="Proteomes" id="UP000232145">
    <property type="component" value="Unassembled WGS sequence"/>
</dbReference>
<evidence type="ECO:0000313" key="2">
    <source>
        <dbReference type="Proteomes" id="UP000232145"/>
    </source>
</evidence>
<dbReference type="AlphaFoldDB" id="A0A2N0AGX9"/>
<dbReference type="OrthoDB" id="344868at2"/>
<dbReference type="RefSeq" id="WP_002972335.1">
    <property type="nucleotide sequence ID" value="NZ_NPDW01000002.1"/>
</dbReference>
<dbReference type="NCBIfam" id="NF033162">
    <property type="entry name" value="lipo_LipL21"/>
    <property type="match status" value="1"/>
</dbReference>